<dbReference type="EMBL" id="BLAL01000298">
    <property type="protein sequence ID" value="GET01262.1"/>
    <property type="molecule type" value="Genomic_DNA"/>
</dbReference>
<evidence type="ECO:0000313" key="2">
    <source>
        <dbReference type="Proteomes" id="UP000615446"/>
    </source>
</evidence>
<protein>
    <submittedName>
        <fullName evidence="1">Uncharacterized protein</fullName>
    </submittedName>
</protein>
<reference evidence="1" key="1">
    <citation type="submission" date="2019-10" db="EMBL/GenBank/DDBJ databases">
        <title>Conservation and host-specific expression of non-tandemly repeated heterogenous ribosome RNA gene in arbuscular mycorrhizal fungi.</title>
        <authorList>
            <person name="Maeda T."/>
            <person name="Kobayashi Y."/>
            <person name="Nakagawa T."/>
            <person name="Ezawa T."/>
            <person name="Yamaguchi K."/>
            <person name="Bino T."/>
            <person name="Nishimoto Y."/>
            <person name="Shigenobu S."/>
            <person name="Kawaguchi M."/>
        </authorList>
    </citation>
    <scope>NUCLEOTIDE SEQUENCE</scope>
    <source>
        <strain evidence="1">HR1</strain>
    </source>
</reference>
<organism evidence="1 2">
    <name type="scientific">Rhizophagus clarus</name>
    <dbReference type="NCBI Taxonomy" id="94130"/>
    <lineage>
        <taxon>Eukaryota</taxon>
        <taxon>Fungi</taxon>
        <taxon>Fungi incertae sedis</taxon>
        <taxon>Mucoromycota</taxon>
        <taxon>Glomeromycotina</taxon>
        <taxon>Glomeromycetes</taxon>
        <taxon>Glomerales</taxon>
        <taxon>Glomeraceae</taxon>
        <taxon>Rhizophagus</taxon>
    </lineage>
</organism>
<sequence length="89" mass="10771">MSKKRYIFTKQIKIQNKFGNRETKLLVKKFYVLFVKGKIDKALEFCLKDQSPKKINRFIRFPANKWYNRSSQQRTKIHQIMSSLTEIRA</sequence>
<dbReference type="AlphaFoldDB" id="A0A8H3MBJ3"/>
<gene>
    <name evidence="1" type="ORF">RCL2_002768200</name>
</gene>
<name>A0A8H3MBJ3_9GLOM</name>
<proteinExistence type="predicted"/>
<accession>A0A8H3MBJ3</accession>
<evidence type="ECO:0000313" key="1">
    <source>
        <dbReference type="EMBL" id="GET01262.1"/>
    </source>
</evidence>
<comment type="caution">
    <text evidence="1">The sequence shown here is derived from an EMBL/GenBank/DDBJ whole genome shotgun (WGS) entry which is preliminary data.</text>
</comment>
<dbReference type="Proteomes" id="UP000615446">
    <property type="component" value="Unassembled WGS sequence"/>
</dbReference>